<dbReference type="PANTHER" id="PTHR12110">
    <property type="entry name" value="HYDROXYPYRUVATE ISOMERASE"/>
    <property type="match status" value="1"/>
</dbReference>
<reference evidence="2 3" key="1">
    <citation type="submission" date="2024-11" db="EMBL/GenBank/DDBJ databases">
        <authorList>
            <person name="Lucas J.A."/>
        </authorList>
    </citation>
    <scope>NUCLEOTIDE SEQUENCE [LARGE SCALE GENOMIC DNA]</scope>
    <source>
        <strain evidence="2 3">Z 5.4</strain>
    </source>
</reference>
<sequence length="292" mass="33150">MKIAAFSGVFLDYSIHQAMEYTKELGFDGIEIACKEPHLSIETSRQRVEEIKTLSKAFHLKIPALAGYLGWFSTSSDNECEKSFAEFQQIVEWANILESDMIRVFQGGPNAFLAADYHYEKAAYWLKKCAGKAKEYNKKIVLEIHNMSLVETVESGLKLLNMINEENVGLIHDAGNMYITDTDYGRDSVMGLGRHLFHVHVKDEKRVDKAGAPGTFSNLTKHGEEKFLQCRLDEGEVNHQPLFDALKEVGYDKWITLECAAPHPPKERLAYDLKKVKQMLENVTVTNNQTVN</sequence>
<dbReference type="Pfam" id="PF01261">
    <property type="entry name" value="AP_endonuc_2"/>
    <property type="match status" value="1"/>
</dbReference>
<dbReference type="Proteomes" id="UP001623041">
    <property type="component" value="Unassembled WGS sequence"/>
</dbReference>
<dbReference type="GO" id="GO:0016853">
    <property type="term" value="F:isomerase activity"/>
    <property type="evidence" value="ECO:0007669"/>
    <property type="project" value="UniProtKB-KW"/>
</dbReference>
<name>A0ABW8REV0_9BACI</name>
<dbReference type="RefSeq" id="WP_406579422.1">
    <property type="nucleotide sequence ID" value="NZ_JBJHQH010000003.1"/>
</dbReference>
<evidence type="ECO:0000313" key="3">
    <source>
        <dbReference type="Proteomes" id="UP001623041"/>
    </source>
</evidence>
<protein>
    <submittedName>
        <fullName evidence="2">Sugar phosphate isomerase/epimerase family protein</fullName>
    </submittedName>
</protein>
<evidence type="ECO:0000259" key="1">
    <source>
        <dbReference type="Pfam" id="PF01261"/>
    </source>
</evidence>
<keyword evidence="3" id="KW-1185">Reference proteome</keyword>
<dbReference type="SUPFAM" id="SSF51658">
    <property type="entry name" value="Xylose isomerase-like"/>
    <property type="match status" value="1"/>
</dbReference>
<proteinExistence type="predicted"/>
<dbReference type="Gene3D" id="3.20.20.150">
    <property type="entry name" value="Divalent-metal-dependent TIM barrel enzymes"/>
    <property type="match status" value="1"/>
</dbReference>
<accession>A0ABW8REV0</accession>
<dbReference type="EMBL" id="JBJHQH010000003">
    <property type="protein sequence ID" value="MFK9090726.1"/>
    <property type="molecule type" value="Genomic_DNA"/>
</dbReference>
<evidence type="ECO:0000313" key="2">
    <source>
        <dbReference type="EMBL" id="MFK9090726.1"/>
    </source>
</evidence>
<gene>
    <name evidence="2" type="ORF">ACJEBI_04425</name>
</gene>
<comment type="caution">
    <text evidence="2">The sequence shown here is derived from an EMBL/GenBank/DDBJ whole genome shotgun (WGS) entry which is preliminary data.</text>
</comment>
<keyword evidence="2" id="KW-0413">Isomerase</keyword>
<organism evidence="2 3">
    <name type="scientific">Bacillus salipaludis</name>
    <dbReference type="NCBI Taxonomy" id="2547811"/>
    <lineage>
        <taxon>Bacteria</taxon>
        <taxon>Bacillati</taxon>
        <taxon>Bacillota</taxon>
        <taxon>Bacilli</taxon>
        <taxon>Bacillales</taxon>
        <taxon>Bacillaceae</taxon>
        <taxon>Bacillus</taxon>
    </lineage>
</organism>
<dbReference type="InterPro" id="IPR050312">
    <property type="entry name" value="IolE/XylAMocC-like"/>
</dbReference>
<dbReference type="InterPro" id="IPR036237">
    <property type="entry name" value="Xyl_isomerase-like_sf"/>
</dbReference>
<dbReference type="InterPro" id="IPR013022">
    <property type="entry name" value="Xyl_isomerase-like_TIM-brl"/>
</dbReference>
<feature type="domain" description="Xylose isomerase-like TIM barrel" evidence="1">
    <location>
        <begin position="20"/>
        <end position="275"/>
    </location>
</feature>